<keyword evidence="3" id="KW-1185">Reference proteome</keyword>
<evidence type="ECO:0000256" key="1">
    <source>
        <dbReference type="SAM" id="MobiDB-lite"/>
    </source>
</evidence>
<evidence type="ECO:0000313" key="3">
    <source>
        <dbReference type="Proteomes" id="UP000269721"/>
    </source>
</evidence>
<dbReference type="Proteomes" id="UP000269721">
    <property type="component" value="Unassembled WGS sequence"/>
</dbReference>
<organism evidence="2 3">
    <name type="scientific">Blyttiomyces helicus</name>
    <dbReference type="NCBI Taxonomy" id="388810"/>
    <lineage>
        <taxon>Eukaryota</taxon>
        <taxon>Fungi</taxon>
        <taxon>Fungi incertae sedis</taxon>
        <taxon>Chytridiomycota</taxon>
        <taxon>Chytridiomycota incertae sedis</taxon>
        <taxon>Chytridiomycetes</taxon>
        <taxon>Chytridiomycetes incertae sedis</taxon>
        <taxon>Blyttiomyces</taxon>
    </lineage>
</organism>
<feature type="compositionally biased region" description="Polar residues" evidence="1">
    <location>
        <begin position="195"/>
        <end position="205"/>
    </location>
</feature>
<sequence length="205" mass="22272">MLFDRLLEDDRDDEFERNWVNDTDVDDLVGDRFEQLRLQASSISVSVALAAGFPAGAAFVACGARTTADKGLTPCFVPAREGPRFPDQMVMGDTKLDDEVAEKGIGSRGLVAGFDRRVVSGRVHGALIWLIGKEFGQLEQGFEGTRDEGESGWIHFGDDAWDGDVIHMTAYGVKPCKQLLGSTPQPASPYRTPLVPSSSRSIVVP</sequence>
<dbReference type="EMBL" id="ML000869">
    <property type="protein sequence ID" value="RKO83765.1"/>
    <property type="molecule type" value="Genomic_DNA"/>
</dbReference>
<feature type="region of interest" description="Disordered" evidence="1">
    <location>
        <begin position="182"/>
        <end position="205"/>
    </location>
</feature>
<gene>
    <name evidence="2" type="ORF">BDK51DRAFT_37823</name>
</gene>
<reference evidence="3" key="1">
    <citation type="journal article" date="2018" name="Nat. Microbiol.">
        <title>Leveraging single-cell genomics to expand the fungal tree of life.</title>
        <authorList>
            <person name="Ahrendt S.R."/>
            <person name="Quandt C.A."/>
            <person name="Ciobanu D."/>
            <person name="Clum A."/>
            <person name="Salamov A."/>
            <person name="Andreopoulos B."/>
            <person name="Cheng J.F."/>
            <person name="Woyke T."/>
            <person name="Pelin A."/>
            <person name="Henrissat B."/>
            <person name="Reynolds N.K."/>
            <person name="Benny G.L."/>
            <person name="Smith M.E."/>
            <person name="James T.Y."/>
            <person name="Grigoriev I.V."/>
        </authorList>
    </citation>
    <scope>NUCLEOTIDE SEQUENCE [LARGE SCALE GENOMIC DNA]</scope>
</reference>
<protein>
    <submittedName>
        <fullName evidence="2">Uncharacterized protein</fullName>
    </submittedName>
</protein>
<proteinExistence type="predicted"/>
<name>A0A4P9VXU8_9FUNG</name>
<accession>A0A4P9VXU8</accession>
<evidence type="ECO:0000313" key="2">
    <source>
        <dbReference type="EMBL" id="RKO83765.1"/>
    </source>
</evidence>
<dbReference type="AlphaFoldDB" id="A0A4P9VXU8"/>